<dbReference type="Pfam" id="PF01738">
    <property type="entry name" value="DLH"/>
    <property type="match status" value="1"/>
</dbReference>
<dbReference type="EMBL" id="UGOG01000001">
    <property type="protein sequence ID" value="STX63849.1"/>
    <property type="molecule type" value="Genomic_DNA"/>
</dbReference>
<dbReference type="EC" id="3.1.1.45" evidence="3"/>
<name>A0A378K3J5_9GAMM</name>
<dbReference type="AlphaFoldDB" id="A0A378K3J5"/>
<evidence type="ECO:0000313" key="3">
    <source>
        <dbReference type="EMBL" id="STX63849.1"/>
    </source>
</evidence>
<keyword evidence="3" id="KW-0378">Hydrolase</keyword>
<gene>
    <name evidence="2" type="ORF">Lmor_1439</name>
    <name evidence="3" type="ORF">NCTC12239_02802</name>
</gene>
<evidence type="ECO:0000259" key="1">
    <source>
        <dbReference type="Pfam" id="PF01738"/>
    </source>
</evidence>
<dbReference type="RefSeq" id="WP_028383311.1">
    <property type="nucleotide sequence ID" value="NZ_CAAAJG010000010.1"/>
</dbReference>
<dbReference type="Proteomes" id="UP000054985">
    <property type="component" value="Unassembled WGS sequence"/>
</dbReference>
<evidence type="ECO:0000313" key="4">
    <source>
        <dbReference type="Proteomes" id="UP000054985"/>
    </source>
</evidence>
<organism evidence="3 5">
    <name type="scientific">Legionella moravica</name>
    <dbReference type="NCBI Taxonomy" id="39962"/>
    <lineage>
        <taxon>Bacteria</taxon>
        <taxon>Pseudomonadati</taxon>
        <taxon>Pseudomonadota</taxon>
        <taxon>Gammaproteobacteria</taxon>
        <taxon>Legionellales</taxon>
        <taxon>Legionellaceae</taxon>
        <taxon>Legionella</taxon>
    </lineage>
</organism>
<reference evidence="3 5" key="2">
    <citation type="submission" date="2018-06" db="EMBL/GenBank/DDBJ databases">
        <authorList>
            <consortium name="Pathogen Informatics"/>
            <person name="Doyle S."/>
        </authorList>
    </citation>
    <scope>NUCLEOTIDE SEQUENCE [LARGE SCALE GENOMIC DNA]</scope>
    <source>
        <strain evidence="3 5">NCTC12239</strain>
    </source>
</reference>
<dbReference type="GO" id="GO:0008806">
    <property type="term" value="F:carboxymethylenebutenolidase activity"/>
    <property type="evidence" value="ECO:0007669"/>
    <property type="project" value="UniProtKB-EC"/>
</dbReference>
<feature type="domain" description="Dienelactone hydrolase" evidence="1">
    <location>
        <begin position="17"/>
        <end position="235"/>
    </location>
</feature>
<keyword evidence="4" id="KW-1185">Reference proteome</keyword>
<dbReference type="InterPro" id="IPR050261">
    <property type="entry name" value="FrsA_esterase"/>
</dbReference>
<dbReference type="InterPro" id="IPR029058">
    <property type="entry name" value="AB_hydrolase_fold"/>
</dbReference>
<reference evidence="2 4" key="1">
    <citation type="submission" date="2015-11" db="EMBL/GenBank/DDBJ databases">
        <title>Genomic analysis of 38 Legionella species identifies large and diverse effector repertoires.</title>
        <authorList>
            <person name="Burstein D."/>
            <person name="Amaro F."/>
            <person name="Zusman T."/>
            <person name="Lifshitz Z."/>
            <person name="Cohen O."/>
            <person name="Gilbert J.A."/>
            <person name="Pupko T."/>
            <person name="Shuman H.A."/>
            <person name="Segal G."/>
        </authorList>
    </citation>
    <scope>NUCLEOTIDE SEQUENCE [LARGE SCALE GENOMIC DNA]</scope>
    <source>
        <strain evidence="2 4">ATCC 43877</strain>
    </source>
</reference>
<dbReference type="EMBL" id="LNYN01000019">
    <property type="protein sequence ID" value="KTD34906.1"/>
    <property type="molecule type" value="Genomic_DNA"/>
</dbReference>
<dbReference type="Proteomes" id="UP000254040">
    <property type="component" value="Unassembled WGS sequence"/>
</dbReference>
<accession>A0A378K3J5</accession>
<dbReference type="SUPFAM" id="SSF53474">
    <property type="entry name" value="alpha/beta-Hydrolases"/>
    <property type="match status" value="1"/>
</dbReference>
<dbReference type="Gene3D" id="3.40.50.1820">
    <property type="entry name" value="alpha/beta hydrolase"/>
    <property type="match status" value="1"/>
</dbReference>
<protein>
    <submittedName>
        <fullName evidence="3">Carboxymethylenebutenolidase</fullName>
        <ecNumber evidence="3">3.1.1.45</ecNumber>
    </submittedName>
    <submittedName>
        <fullName evidence="2">Dienelactone hydrolase family transporter protein</fullName>
    </submittedName>
</protein>
<dbReference type="OrthoDB" id="9787933at2"/>
<sequence>MYEANCIYHHGAEELHGFLAFDDQITTPRPAVIVAHDWTGRNDFACQKAKMLAEMGYIGFALDMYGQGRLGVTNEEKMALMQPLVGDRALLRERLLAAYHAVAARPEVDKSRIAVIGFCFGGLCALDLARSGADLRGVVTFHGILNKPEHLESEHIKAKILVLHGYDDPMVKPEQVHAFCQEMTEAKVDWQVHMYGHVQHAFTNPQAHDASLGLVFDSLAEQRSLLAMRHFLHEIF</sequence>
<dbReference type="PANTHER" id="PTHR22946:SF0">
    <property type="entry name" value="DIENELACTONE HYDROLASE DOMAIN-CONTAINING PROTEIN"/>
    <property type="match status" value="1"/>
</dbReference>
<dbReference type="InterPro" id="IPR002925">
    <property type="entry name" value="Dienelactn_hydro"/>
</dbReference>
<evidence type="ECO:0000313" key="5">
    <source>
        <dbReference type="Proteomes" id="UP000254040"/>
    </source>
</evidence>
<dbReference type="STRING" id="39962.Lmor_1439"/>
<dbReference type="PANTHER" id="PTHR22946">
    <property type="entry name" value="DIENELACTONE HYDROLASE DOMAIN-CONTAINING PROTEIN-RELATED"/>
    <property type="match status" value="1"/>
</dbReference>
<proteinExistence type="predicted"/>
<evidence type="ECO:0000313" key="2">
    <source>
        <dbReference type="EMBL" id="KTD34906.1"/>
    </source>
</evidence>